<organism evidence="2">
    <name type="scientific">marine metagenome</name>
    <dbReference type="NCBI Taxonomy" id="408172"/>
    <lineage>
        <taxon>unclassified sequences</taxon>
        <taxon>metagenomes</taxon>
        <taxon>ecological metagenomes</taxon>
    </lineage>
</organism>
<dbReference type="EMBL" id="UINC01006713">
    <property type="protein sequence ID" value="SVA29196.1"/>
    <property type="molecule type" value="Genomic_DNA"/>
</dbReference>
<dbReference type="AlphaFoldDB" id="A0A381UM00"/>
<sequence>MANQMGESSAGRPAGTGKPVTSIGHPKSKAVKIWMKKELKLQQARFKKILKHMEDISPQRDKWIATFLETIQVRGTNIDGDIRRVVTPEEIPKKPRRKFRVTYEPRDLKGIHH</sequence>
<evidence type="ECO:0000313" key="2">
    <source>
        <dbReference type="EMBL" id="SVA29196.1"/>
    </source>
</evidence>
<gene>
    <name evidence="2" type="ORF">METZ01_LOCUS82050</name>
</gene>
<feature type="region of interest" description="Disordered" evidence="1">
    <location>
        <begin position="1"/>
        <end position="27"/>
    </location>
</feature>
<protein>
    <submittedName>
        <fullName evidence="2">Uncharacterized protein</fullName>
    </submittedName>
</protein>
<accession>A0A381UM00</accession>
<proteinExistence type="predicted"/>
<reference evidence="2" key="1">
    <citation type="submission" date="2018-05" db="EMBL/GenBank/DDBJ databases">
        <authorList>
            <person name="Lanie J.A."/>
            <person name="Ng W.-L."/>
            <person name="Kazmierczak K.M."/>
            <person name="Andrzejewski T.M."/>
            <person name="Davidsen T.M."/>
            <person name="Wayne K.J."/>
            <person name="Tettelin H."/>
            <person name="Glass J.I."/>
            <person name="Rusch D."/>
            <person name="Podicherti R."/>
            <person name="Tsui H.-C.T."/>
            <person name="Winkler M.E."/>
        </authorList>
    </citation>
    <scope>NUCLEOTIDE SEQUENCE</scope>
</reference>
<name>A0A381UM00_9ZZZZ</name>
<evidence type="ECO:0000256" key="1">
    <source>
        <dbReference type="SAM" id="MobiDB-lite"/>
    </source>
</evidence>